<evidence type="ECO:0000313" key="4">
    <source>
        <dbReference type="EMBL" id="MEN0642156.1"/>
    </source>
</evidence>
<feature type="domain" description="DUF4352" evidence="3">
    <location>
        <begin position="94"/>
        <end position="204"/>
    </location>
</feature>
<feature type="compositionally biased region" description="Low complexity" evidence="2">
    <location>
        <begin position="23"/>
        <end position="53"/>
    </location>
</feature>
<keyword evidence="5" id="KW-1185">Reference proteome</keyword>
<protein>
    <submittedName>
        <fullName evidence="4">DUF4352 domain-containing protein</fullName>
    </submittedName>
</protein>
<dbReference type="EMBL" id="JBCITK010000001">
    <property type="protein sequence ID" value="MEN0642156.1"/>
    <property type="molecule type" value="Genomic_DNA"/>
</dbReference>
<organism evidence="4 5">
    <name type="scientific">Alkalicoccobacillus gibsonii</name>
    <dbReference type="NCBI Taxonomy" id="79881"/>
    <lineage>
        <taxon>Bacteria</taxon>
        <taxon>Bacillati</taxon>
        <taxon>Bacillota</taxon>
        <taxon>Bacilli</taxon>
        <taxon>Bacillales</taxon>
        <taxon>Bacillaceae</taxon>
        <taxon>Alkalicoccobacillus</taxon>
    </lineage>
</organism>
<dbReference type="Gene3D" id="2.60.40.1240">
    <property type="match status" value="1"/>
</dbReference>
<evidence type="ECO:0000256" key="1">
    <source>
        <dbReference type="ARBA" id="ARBA00022729"/>
    </source>
</evidence>
<sequence>MKHFLKVALLCTSTFAILISCSNEENSSEPSSVDEATSTSNEETGSSNSEGSGLTDRNESSDSLEEDDRVNLAAGDTEDQLDLAIGDMGTIETTIEHFTLTIQSIEFLNELKGETPERDQFVLADVTIENINDDTLDLEQAVDLLEVTTTLEGSGGGDFSHLYEVDQPLSGDVQPGESVSGQLVFLANDSEEYYIRVNPGLISSSAVKNQVIWTFTEEDSE</sequence>
<dbReference type="InterPro" id="IPR029051">
    <property type="entry name" value="DUF4352"/>
</dbReference>
<gene>
    <name evidence="4" type="ORF">MKY91_03120</name>
</gene>
<evidence type="ECO:0000313" key="5">
    <source>
        <dbReference type="Proteomes" id="UP001418796"/>
    </source>
</evidence>
<reference evidence="4 5" key="1">
    <citation type="submission" date="2024-03" db="EMBL/GenBank/DDBJ databases">
        <title>Bacilli Hybrid Assemblies.</title>
        <authorList>
            <person name="Kovac J."/>
        </authorList>
    </citation>
    <scope>NUCLEOTIDE SEQUENCE [LARGE SCALE GENOMIC DNA]</scope>
    <source>
        <strain evidence="4 5">FSL R7-0666</strain>
    </source>
</reference>
<name>A0ABU9VE23_9BACI</name>
<evidence type="ECO:0000259" key="3">
    <source>
        <dbReference type="Pfam" id="PF11611"/>
    </source>
</evidence>
<feature type="region of interest" description="Disordered" evidence="2">
    <location>
        <begin position="23"/>
        <end position="75"/>
    </location>
</feature>
<accession>A0ABU9VE23</accession>
<proteinExistence type="predicted"/>
<dbReference type="Proteomes" id="UP001418796">
    <property type="component" value="Unassembled WGS sequence"/>
</dbReference>
<dbReference type="Pfam" id="PF11611">
    <property type="entry name" value="DUF4352"/>
    <property type="match status" value="1"/>
</dbReference>
<keyword evidence="1" id="KW-0732">Signal</keyword>
<evidence type="ECO:0000256" key="2">
    <source>
        <dbReference type="SAM" id="MobiDB-lite"/>
    </source>
</evidence>
<dbReference type="InterPro" id="IPR029050">
    <property type="entry name" value="Immunoprotect_excell_Ig-like"/>
</dbReference>
<dbReference type="RefSeq" id="WP_343129307.1">
    <property type="nucleotide sequence ID" value="NZ_JBCITK010000001.1"/>
</dbReference>
<dbReference type="PROSITE" id="PS51257">
    <property type="entry name" value="PROKAR_LIPOPROTEIN"/>
    <property type="match status" value="1"/>
</dbReference>
<comment type="caution">
    <text evidence="4">The sequence shown here is derived from an EMBL/GenBank/DDBJ whole genome shotgun (WGS) entry which is preliminary data.</text>
</comment>